<feature type="compositionally biased region" description="Polar residues" evidence="2">
    <location>
        <begin position="171"/>
        <end position="184"/>
    </location>
</feature>
<reference evidence="3 4" key="1">
    <citation type="journal article" date="2018" name="IMA Fungus">
        <title>IMA Genome-F 9: Draft genome sequence of Annulohypoxylon stygium, Aspergillus mulundensis, Berkeleyomyces basicola (syn. Thielaviopsis basicola), Ceratocystis smalleyi, two Cercospora beticola strains, Coleophoma cylindrospora, Fusarium fracticaudum, Phialophora cf. hyalina, and Morchella septimelata.</title>
        <authorList>
            <person name="Wingfield B.D."/>
            <person name="Bills G.F."/>
            <person name="Dong Y."/>
            <person name="Huang W."/>
            <person name="Nel W.J."/>
            <person name="Swalarsk-Parry B.S."/>
            <person name="Vaghefi N."/>
            <person name="Wilken P.M."/>
            <person name="An Z."/>
            <person name="de Beer Z.W."/>
            <person name="De Vos L."/>
            <person name="Chen L."/>
            <person name="Duong T.A."/>
            <person name="Gao Y."/>
            <person name="Hammerbacher A."/>
            <person name="Kikkert J.R."/>
            <person name="Li Y."/>
            <person name="Li H."/>
            <person name="Li K."/>
            <person name="Li Q."/>
            <person name="Liu X."/>
            <person name="Ma X."/>
            <person name="Naidoo K."/>
            <person name="Pethybridge S.J."/>
            <person name="Sun J."/>
            <person name="Steenkamp E.T."/>
            <person name="van der Nest M.A."/>
            <person name="van Wyk S."/>
            <person name="Wingfield M.J."/>
            <person name="Xiong C."/>
            <person name="Yue Q."/>
            <person name="Zhang X."/>
        </authorList>
    </citation>
    <scope>NUCLEOTIDE SEQUENCE [LARGE SCALE GENOMIC DNA]</scope>
    <source>
        <strain evidence="3 4">DSM 5745</strain>
    </source>
</reference>
<name>A0A3D8T4E2_9EURO</name>
<proteinExistence type="predicted"/>
<keyword evidence="4" id="KW-1185">Reference proteome</keyword>
<feature type="region of interest" description="Disordered" evidence="2">
    <location>
        <begin position="225"/>
        <end position="255"/>
    </location>
</feature>
<feature type="region of interest" description="Disordered" evidence="2">
    <location>
        <begin position="47"/>
        <end position="89"/>
    </location>
</feature>
<feature type="coiled-coil region" evidence="1">
    <location>
        <begin position="314"/>
        <end position="348"/>
    </location>
</feature>
<keyword evidence="1" id="KW-0175">Coiled coil</keyword>
<dbReference type="GeneID" id="38111118"/>
<evidence type="ECO:0000256" key="2">
    <source>
        <dbReference type="SAM" id="MobiDB-lite"/>
    </source>
</evidence>
<feature type="compositionally biased region" description="Polar residues" evidence="2">
    <location>
        <begin position="132"/>
        <end position="161"/>
    </location>
</feature>
<feature type="compositionally biased region" description="Low complexity" evidence="2">
    <location>
        <begin position="228"/>
        <end position="243"/>
    </location>
</feature>
<evidence type="ECO:0000313" key="4">
    <source>
        <dbReference type="Proteomes" id="UP000256690"/>
    </source>
</evidence>
<gene>
    <name evidence="3" type="ORF">DSM5745_00748</name>
</gene>
<dbReference type="EMBL" id="PVWQ01000001">
    <property type="protein sequence ID" value="RDW93426.1"/>
    <property type="molecule type" value="Genomic_DNA"/>
</dbReference>
<dbReference type="RefSeq" id="XP_026608609.1">
    <property type="nucleotide sequence ID" value="XM_026742764.1"/>
</dbReference>
<protein>
    <submittedName>
        <fullName evidence="3">Uncharacterized protein</fullName>
    </submittedName>
</protein>
<evidence type="ECO:0000313" key="3">
    <source>
        <dbReference type="EMBL" id="RDW93426.1"/>
    </source>
</evidence>
<feature type="compositionally biased region" description="Polar residues" evidence="2">
    <location>
        <begin position="244"/>
        <end position="253"/>
    </location>
</feature>
<feature type="region of interest" description="Disordered" evidence="2">
    <location>
        <begin position="416"/>
        <end position="440"/>
    </location>
</feature>
<accession>A0A3D8T4E2</accession>
<feature type="region of interest" description="Disordered" evidence="2">
    <location>
        <begin position="122"/>
        <end position="202"/>
    </location>
</feature>
<evidence type="ECO:0000256" key="1">
    <source>
        <dbReference type="SAM" id="Coils"/>
    </source>
</evidence>
<dbReference type="AlphaFoldDB" id="A0A3D8T4E2"/>
<sequence length="440" mass="48115">MPGVWTAAELEMLEHLLEQNPNSGAPTFAHNNASHFPDRSIGSIVAKAHSLQARASQERSPRDLVGQGPFAHGSPDPGSDSSSDLPDVDDDLPDWRKSLIVTLKIRKELLIALADKIASVPKDAQRKVGHPSTESPTPFSALSSLRRVTNGTSPPSYNSLKSIVEKRHTSRSQPSVSEDAQQQGRAPGPDGKPVAPGGLQHPADLRLWADNNLPGHLANMLESTQPLAPKTPQPALQTPPATAEGNTSDQPQGHSEAIDLTLDSDDVEGMLQQVQDLKDQEASYTKSLKNMSASYMQALNNMSASFTERLNTTESSFIEEVRQMNRKIESLEQESKIKTAQLEQLARDNEVLTEMVVRLTKVLEGEQGAVKREELEELTKKVRGVWEDSKVLRADVGIALDYIRDVSSAAARFRQLEAEDEGMDEASEPKNADQDGNEEF</sequence>
<feature type="compositionally biased region" description="Low complexity" evidence="2">
    <location>
        <begin position="73"/>
        <end position="85"/>
    </location>
</feature>
<organism evidence="3 4">
    <name type="scientific">Aspergillus mulundensis</name>
    <dbReference type="NCBI Taxonomy" id="1810919"/>
    <lineage>
        <taxon>Eukaryota</taxon>
        <taxon>Fungi</taxon>
        <taxon>Dikarya</taxon>
        <taxon>Ascomycota</taxon>
        <taxon>Pezizomycotina</taxon>
        <taxon>Eurotiomycetes</taxon>
        <taxon>Eurotiomycetidae</taxon>
        <taxon>Eurotiales</taxon>
        <taxon>Aspergillaceae</taxon>
        <taxon>Aspergillus</taxon>
        <taxon>Aspergillus subgen. Nidulantes</taxon>
    </lineage>
</organism>
<comment type="caution">
    <text evidence="3">The sequence shown here is derived from an EMBL/GenBank/DDBJ whole genome shotgun (WGS) entry which is preliminary data.</text>
</comment>
<dbReference type="Proteomes" id="UP000256690">
    <property type="component" value="Unassembled WGS sequence"/>
</dbReference>